<gene>
    <name evidence="2" type="ORF">CO176_02070</name>
</gene>
<dbReference type="Proteomes" id="UP000230484">
    <property type="component" value="Unassembled WGS sequence"/>
</dbReference>
<dbReference type="SUPFAM" id="SSF52440">
    <property type="entry name" value="PreATP-grasp domain"/>
    <property type="match status" value="1"/>
</dbReference>
<name>A0A2M7X908_9BACT</name>
<evidence type="ECO:0000313" key="3">
    <source>
        <dbReference type="Proteomes" id="UP000230484"/>
    </source>
</evidence>
<proteinExistence type="predicted"/>
<sequence>MRKKLRVAVLMGGNSSEYDISLISGKEVLKNLPKKYERYSETFN</sequence>
<accession>A0A2M7X908</accession>
<feature type="domain" description="D-alanine--D-alanine ligase N-terminal" evidence="1">
    <location>
        <begin position="6"/>
        <end position="37"/>
    </location>
</feature>
<protein>
    <recommendedName>
        <fullName evidence="1">D-alanine--D-alanine ligase N-terminal domain-containing protein</fullName>
    </recommendedName>
</protein>
<dbReference type="InterPro" id="IPR011127">
    <property type="entry name" value="Dala_Dala_lig_N"/>
</dbReference>
<dbReference type="AlphaFoldDB" id="A0A2M7X908"/>
<evidence type="ECO:0000259" key="1">
    <source>
        <dbReference type="Pfam" id="PF01820"/>
    </source>
</evidence>
<organism evidence="2 3">
    <name type="scientific">Candidatus Woesebacteria bacterium CG_4_9_14_3_um_filter_39_10</name>
    <dbReference type="NCBI Taxonomy" id="1975056"/>
    <lineage>
        <taxon>Bacteria</taxon>
        <taxon>Candidatus Woeseibacteriota</taxon>
    </lineage>
</organism>
<comment type="caution">
    <text evidence="2">The sequence shown here is derived from an EMBL/GenBank/DDBJ whole genome shotgun (WGS) entry which is preliminary data.</text>
</comment>
<dbReference type="EMBL" id="PFWW01000045">
    <property type="protein sequence ID" value="PJA42647.1"/>
    <property type="molecule type" value="Genomic_DNA"/>
</dbReference>
<evidence type="ECO:0000313" key="2">
    <source>
        <dbReference type="EMBL" id="PJA42647.1"/>
    </source>
</evidence>
<dbReference type="InterPro" id="IPR016185">
    <property type="entry name" value="PreATP-grasp_dom_sf"/>
</dbReference>
<dbReference type="Gene3D" id="3.40.50.20">
    <property type="match status" value="1"/>
</dbReference>
<dbReference type="Pfam" id="PF01820">
    <property type="entry name" value="Dala_Dala_lig_N"/>
    <property type="match status" value="1"/>
</dbReference>
<reference evidence="3" key="1">
    <citation type="submission" date="2017-09" db="EMBL/GenBank/DDBJ databases">
        <title>Depth-based differentiation of microbial function through sediment-hosted aquifers and enrichment of novel symbionts in the deep terrestrial subsurface.</title>
        <authorList>
            <person name="Probst A.J."/>
            <person name="Ladd B."/>
            <person name="Jarett J.K."/>
            <person name="Geller-Mcgrath D.E."/>
            <person name="Sieber C.M.K."/>
            <person name="Emerson J.B."/>
            <person name="Anantharaman K."/>
            <person name="Thomas B.C."/>
            <person name="Malmstrom R."/>
            <person name="Stieglmeier M."/>
            <person name="Klingl A."/>
            <person name="Woyke T."/>
            <person name="Ryan C.M."/>
            <person name="Banfield J.F."/>
        </authorList>
    </citation>
    <scope>NUCLEOTIDE SEQUENCE [LARGE SCALE GENOMIC DNA]</scope>
</reference>